<proteinExistence type="predicted"/>
<dbReference type="EC" id="3.1.3.73" evidence="1"/>
<dbReference type="SMART" id="SM00855">
    <property type="entry name" value="PGAM"/>
    <property type="match status" value="1"/>
</dbReference>
<dbReference type="RefSeq" id="WP_136827281.1">
    <property type="nucleotide sequence ID" value="NZ_SWBP01000006.1"/>
</dbReference>
<evidence type="ECO:0000313" key="2">
    <source>
        <dbReference type="EMBL" id="TKB95903.1"/>
    </source>
</evidence>
<comment type="caution">
    <text evidence="2">The sequence shown here is derived from an EMBL/GenBank/DDBJ whole genome shotgun (WGS) entry which is preliminary data.</text>
</comment>
<dbReference type="GO" id="GO:0043755">
    <property type="term" value="F:alpha-ribazole phosphatase activity"/>
    <property type="evidence" value="ECO:0007669"/>
    <property type="project" value="UniProtKB-UniRule"/>
</dbReference>
<evidence type="ECO:0000256" key="1">
    <source>
        <dbReference type="NCBIfam" id="TIGR03162"/>
    </source>
</evidence>
<dbReference type="Proteomes" id="UP000308181">
    <property type="component" value="Unassembled WGS sequence"/>
</dbReference>
<dbReference type="Gene3D" id="3.40.50.1240">
    <property type="entry name" value="Phosphoglycerate mutase-like"/>
    <property type="match status" value="1"/>
</dbReference>
<dbReference type="InterPro" id="IPR029033">
    <property type="entry name" value="His_PPase_superfam"/>
</dbReference>
<name>A0A4U1BWV6_9SPHI</name>
<dbReference type="AlphaFoldDB" id="A0A4U1BWV6"/>
<dbReference type="OrthoDB" id="9782128at2"/>
<accession>A0A4U1BWV6</accession>
<dbReference type="InterPro" id="IPR017578">
    <property type="entry name" value="Ribazole_CobC"/>
</dbReference>
<dbReference type="GO" id="GO:0005737">
    <property type="term" value="C:cytoplasm"/>
    <property type="evidence" value="ECO:0007669"/>
    <property type="project" value="TreeGrafter"/>
</dbReference>
<dbReference type="CDD" id="cd07067">
    <property type="entry name" value="HP_PGM_like"/>
    <property type="match status" value="1"/>
</dbReference>
<organism evidence="2 3">
    <name type="scientific">Pedobacter cryophilus</name>
    <dbReference type="NCBI Taxonomy" id="2571271"/>
    <lineage>
        <taxon>Bacteria</taxon>
        <taxon>Pseudomonadati</taxon>
        <taxon>Bacteroidota</taxon>
        <taxon>Sphingobacteriia</taxon>
        <taxon>Sphingobacteriales</taxon>
        <taxon>Sphingobacteriaceae</taxon>
        <taxon>Pedobacter</taxon>
    </lineage>
</organism>
<dbReference type="InterPro" id="IPR013078">
    <property type="entry name" value="His_Pase_superF_clade-1"/>
</dbReference>
<dbReference type="PIRSF" id="PIRSF000709">
    <property type="entry name" value="6PFK_2-Ptase"/>
    <property type="match status" value="1"/>
</dbReference>
<sequence>MNIYLIRHSAVYNPNKLCYGQSEIPLEENFTADFDWIQEHLNLKEDTLYYSSPFRRCTKLASFLSNDTFEIDKRITELNFGNWEMKAWDKIPEKELNPWMEDFVNHRMKNGENFNDLYERSVEFYQDITNANTQNLVILTHAGVIRSLTSYVLDFPLEKAFNLQVDYSSVSKFEYDAKNDLSKVVYLNLNATNIGAAKKIITD</sequence>
<dbReference type="GO" id="GO:0009236">
    <property type="term" value="P:cobalamin biosynthetic process"/>
    <property type="evidence" value="ECO:0007669"/>
    <property type="project" value="UniProtKB-UniRule"/>
</dbReference>
<gene>
    <name evidence="2" type="primary">cobC</name>
    <name evidence="2" type="ORF">FA046_14600</name>
</gene>
<dbReference type="InterPro" id="IPR050275">
    <property type="entry name" value="PGM_Phosphatase"/>
</dbReference>
<dbReference type="PANTHER" id="PTHR48100">
    <property type="entry name" value="BROAD-SPECIFICITY PHOSPHATASE YOR283W-RELATED"/>
    <property type="match status" value="1"/>
</dbReference>
<keyword evidence="3" id="KW-1185">Reference proteome</keyword>
<dbReference type="PANTHER" id="PTHR48100:SF59">
    <property type="entry name" value="ADENOSYLCOBALAMIN_ALPHA-RIBAZOLE PHOSPHATASE"/>
    <property type="match status" value="1"/>
</dbReference>
<reference evidence="2 3" key="1">
    <citation type="submission" date="2019-04" db="EMBL/GenBank/DDBJ databases">
        <title>Pedobacter sp. AR-3-17 sp. nov., isolated from Arctic soil.</title>
        <authorList>
            <person name="Dahal R.H."/>
            <person name="Kim D.-U."/>
        </authorList>
    </citation>
    <scope>NUCLEOTIDE SEQUENCE [LARGE SCALE GENOMIC DNA]</scope>
    <source>
        <strain evidence="2 3">AR-3-17</strain>
    </source>
</reference>
<evidence type="ECO:0000313" key="3">
    <source>
        <dbReference type="Proteomes" id="UP000308181"/>
    </source>
</evidence>
<dbReference type="Pfam" id="PF00300">
    <property type="entry name" value="His_Phos_1"/>
    <property type="match status" value="1"/>
</dbReference>
<protein>
    <recommendedName>
        <fullName evidence="1">Alpha-ribazole phosphatase</fullName>
        <ecNumber evidence="1">3.1.3.73</ecNumber>
    </recommendedName>
</protein>
<dbReference type="SUPFAM" id="SSF53254">
    <property type="entry name" value="Phosphoglycerate mutase-like"/>
    <property type="match status" value="1"/>
</dbReference>
<dbReference type="NCBIfam" id="TIGR03162">
    <property type="entry name" value="ribazole_cobC"/>
    <property type="match status" value="1"/>
</dbReference>
<dbReference type="EMBL" id="SWBP01000006">
    <property type="protein sequence ID" value="TKB95903.1"/>
    <property type="molecule type" value="Genomic_DNA"/>
</dbReference>